<reference evidence="5 6" key="1">
    <citation type="submission" date="2017-04" db="EMBL/GenBank/DDBJ databases">
        <authorList>
            <person name="Afonso C.L."/>
            <person name="Miller P.J."/>
            <person name="Scott M.A."/>
            <person name="Spackman E."/>
            <person name="Goraichik I."/>
            <person name="Dimitrov K.M."/>
            <person name="Suarez D.L."/>
            <person name="Swayne D.E."/>
        </authorList>
    </citation>
    <scope>NUCLEOTIDE SEQUENCE [LARGE SCALE GENOMIC DNA]</scope>
    <source>
        <strain evidence="5 6">DSM 22418</strain>
    </source>
</reference>
<dbReference type="InterPro" id="IPR000184">
    <property type="entry name" value="Bac_surfAg_D15"/>
</dbReference>
<feature type="signal peptide" evidence="3">
    <location>
        <begin position="1"/>
        <end position="20"/>
    </location>
</feature>
<dbReference type="STRING" id="561061.SAMN05660862_1989"/>
<dbReference type="AlphaFoldDB" id="A0A1X7JP76"/>
<dbReference type="OrthoDB" id="333971at2"/>
<gene>
    <name evidence="5" type="ORF">SAMN05660862_1989</name>
</gene>
<accession>A0A1X7JP76</accession>
<evidence type="ECO:0000256" key="1">
    <source>
        <dbReference type="ARBA" id="ARBA00004370"/>
    </source>
</evidence>
<sequence>MDKCFRLFCLWFCFVSVAAAQQTDSITTIIAAEYDQVGATHRFWLGDSYRKLYNTPVKMRVADLSTEKGGLTVIKLGGGMQTQSLRMVDPTGREWVLRSIQKFPERSLPESLRKTIAKDIVQDQISIAHPFGALTVPPFNRALDIPHVVPELIYVGDDARLGEYRDIFKNRPYMFEARMPFADEKTDNTEKVIRKLQEDNDIEVDQKLTLRARFLDMLLGDWDRHEDNWRWDPEKDKGKKIYTPVPRDRDKVYYKTSGVFPVLLSYQWLKAHLQPFSPHIRNVAHWNFNARHFDRFFLYKLDREGWEKEIRYMQAVMTDSLIHEAMLAMPDTIVKLSAAELEHNVRSRRDELLVTGLEYYSALSRVVDIPLSAKTEFIDVTYQEDGAVRVLVRNKKKDGSVGRTLMDRKFSPTETKEVRIYGLSGEDEYQVQGGGRSPIRVRLIGGQQDDRYSVSEDFKNGKRLYIYDSKDALTDSPVSGKSIRYRLDKDTAVHRFEYDNFVYDRKGVLVNFNYGIDRGLILGAGYVIENQGFRKSPFAYRHTIMANYLTGRKSFMFDYKGEFKQLVAGHDLVVNVSSLGPKNLSNFFGYGNETVFEKGEDRGIDYYRNRYDVVSGDIFLAKRLLKNMIFYYGSSSEFYASSVKNNEERFLEDYQIAHPEEAFFGSKWFTGASVGAVLDTRDHKTNPKSGIYMETAFNWNAELGGDHKSYTSLKNVVNFYHTFGKDRLTIANRTGLDAVWGSPYFFQHAQIGGENSLRGYNSRRFTGKTALYNNLETRLKLLSFNSYLIPGTMGLLTFYDVGRVWMREEKSNTWHSGYGGGLYFMPADLLLIQAAFGFSREATLPYIRVGLSF</sequence>
<dbReference type="GO" id="GO:0019867">
    <property type="term" value="C:outer membrane"/>
    <property type="evidence" value="ECO:0007669"/>
    <property type="project" value="InterPro"/>
</dbReference>
<proteinExistence type="predicted"/>
<protein>
    <submittedName>
        <fullName evidence="5">Surface antigen</fullName>
    </submittedName>
</protein>
<evidence type="ECO:0000256" key="3">
    <source>
        <dbReference type="SAM" id="SignalP"/>
    </source>
</evidence>
<dbReference type="Gene3D" id="2.40.160.50">
    <property type="entry name" value="membrane protein fhac: a member of the omp85/tpsb transporter family"/>
    <property type="match status" value="1"/>
</dbReference>
<dbReference type="Pfam" id="PF01103">
    <property type="entry name" value="Omp85"/>
    <property type="match status" value="1"/>
</dbReference>
<name>A0A1X7JP76_9SPHI</name>
<keyword evidence="2" id="KW-0472">Membrane</keyword>
<keyword evidence="6" id="KW-1185">Reference proteome</keyword>
<evidence type="ECO:0000256" key="2">
    <source>
        <dbReference type="ARBA" id="ARBA00023136"/>
    </source>
</evidence>
<organism evidence="5 6">
    <name type="scientific">Sphingobacterium psychroaquaticum</name>
    <dbReference type="NCBI Taxonomy" id="561061"/>
    <lineage>
        <taxon>Bacteria</taxon>
        <taxon>Pseudomonadati</taxon>
        <taxon>Bacteroidota</taxon>
        <taxon>Sphingobacteriia</taxon>
        <taxon>Sphingobacteriales</taxon>
        <taxon>Sphingobacteriaceae</taxon>
        <taxon>Sphingobacterium</taxon>
    </lineage>
</organism>
<evidence type="ECO:0000259" key="4">
    <source>
        <dbReference type="Pfam" id="PF01103"/>
    </source>
</evidence>
<evidence type="ECO:0000313" key="6">
    <source>
        <dbReference type="Proteomes" id="UP000192980"/>
    </source>
</evidence>
<evidence type="ECO:0000313" key="5">
    <source>
        <dbReference type="EMBL" id="SMG29903.1"/>
    </source>
</evidence>
<keyword evidence="3" id="KW-0732">Signal</keyword>
<feature type="chain" id="PRO_5010868899" evidence="3">
    <location>
        <begin position="21"/>
        <end position="853"/>
    </location>
</feature>
<comment type="subcellular location">
    <subcellularLocation>
        <location evidence="1">Membrane</location>
    </subcellularLocation>
</comment>
<dbReference type="EMBL" id="FXAU01000003">
    <property type="protein sequence ID" value="SMG29903.1"/>
    <property type="molecule type" value="Genomic_DNA"/>
</dbReference>
<dbReference type="Proteomes" id="UP000192980">
    <property type="component" value="Unassembled WGS sequence"/>
</dbReference>
<feature type="domain" description="Bacterial surface antigen (D15)" evidence="4">
    <location>
        <begin position="635"/>
        <end position="838"/>
    </location>
</feature>
<dbReference type="RefSeq" id="WP_085472736.1">
    <property type="nucleotide sequence ID" value="NZ_FXAU01000003.1"/>
</dbReference>